<comment type="caution">
    <text evidence="1">The sequence shown here is derived from an EMBL/GenBank/DDBJ whole genome shotgun (WGS) entry which is preliminary data.</text>
</comment>
<sequence>MLSKNERNFVKDPYQFSKNNSNVIRFRIRKKLKKTKQDLDLLMKNCDDIEISKQEILDVINLSDDVVEQKEISRLQKNVMQKYDFLSDYENW</sequence>
<dbReference type="Proteomes" id="UP000655759">
    <property type="component" value="Unassembled WGS sequence"/>
</dbReference>
<evidence type="ECO:0000313" key="1">
    <source>
        <dbReference type="EMBL" id="CAE6486079.1"/>
    </source>
</evidence>
<protein>
    <submittedName>
        <fullName evidence="1">Uncharacterized protein</fullName>
    </submittedName>
</protein>
<reference evidence="1" key="1">
    <citation type="submission" date="2021-02" db="EMBL/GenBank/DDBJ databases">
        <authorList>
            <person name="Han P."/>
        </authorList>
    </citation>
    <scope>NUCLEOTIDE SEQUENCE</scope>
    <source>
        <strain evidence="1">Candidatus Nitrosotenuis uzonensis 5A</strain>
    </source>
</reference>
<dbReference type="EMBL" id="CAJNAQ010000002">
    <property type="protein sequence ID" value="CAE6486079.1"/>
    <property type="molecule type" value="Genomic_DNA"/>
</dbReference>
<gene>
    <name evidence="1" type="ORF">NUZ5A_20091</name>
</gene>
<name>A0A812EZ38_9ARCH</name>
<organism evidence="1 2">
    <name type="scientific">Candidatus Nitrosotenuis uzonensis</name>
    <dbReference type="NCBI Taxonomy" id="1407055"/>
    <lineage>
        <taxon>Archaea</taxon>
        <taxon>Nitrososphaerota</taxon>
        <taxon>Candidatus Nitrosotenuis</taxon>
    </lineage>
</organism>
<evidence type="ECO:0000313" key="2">
    <source>
        <dbReference type="Proteomes" id="UP000655759"/>
    </source>
</evidence>
<dbReference type="AlphaFoldDB" id="A0A812EZ38"/>
<proteinExistence type="predicted"/>
<accession>A0A812EZ38</accession>
<dbReference type="RefSeq" id="WP_205097691.1">
    <property type="nucleotide sequence ID" value="NZ_CAJNAQ010000002.1"/>
</dbReference>